<name>T2KKC0_FORAG</name>
<organism evidence="1 2">
    <name type="scientific">Formosa agariphila (strain DSM 15362 / KCTC 12365 / LMG 23005 / KMM 3901 / M-2Alg 35-1)</name>
    <dbReference type="NCBI Taxonomy" id="1347342"/>
    <lineage>
        <taxon>Bacteria</taxon>
        <taxon>Pseudomonadati</taxon>
        <taxon>Bacteroidota</taxon>
        <taxon>Flavobacteriia</taxon>
        <taxon>Flavobacteriales</taxon>
        <taxon>Flavobacteriaceae</taxon>
        <taxon>Formosa</taxon>
    </lineage>
</organism>
<reference evidence="1 2" key="1">
    <citation type="journal article" date="2013" name="Appl. Environ. Microbiol.">
        <title>The genome of the alga-associated marine flavobacterium Formosa agariphila KMM 3901T reveals a broad potential for degradation of algal polysaccharides.</title>
        <authorList>
            <person name="Mann A.J."/>
            <person name="Hahnke R.L."/>
            <person name="Huang S."/>
            <person name="Werner J."/>
            <person name="Xing P."/>
            <person name="Barbeyron T."/>
            <person name="Huettel B."/>
            <person name="Stueber K."/>
            <person name="Reinhardt R."/>
            <person name="Harder J."/>
            <person name="Gloeckner F.O."/>
            <person name="Amann R.I."/>
            <person name="Teeling H."/>
        </authorList>
    </citation>
    <scope>NUCLEOTIDE SEQUENCE [LARGE SCALE GENOMIC DNA]</scope>
    <source>
        <strain evidence="2">DSM 15362 / KCTC 12365 / LMG 23005 / KMM 3901</strain>
    </source>
</reference>
<dbReference type="STRING" id="1347342.BN863_16100"/>
<dbReference type="eggNOG" id="ENOG502Z8B7">
    <property type="taxonomic scope" value="Bacteria"/>
</dbReference>
<sequence length="384" mass="44119">MLNCTEQIELKTEDFQDALVVEATFTNEFKKHEIKLSRTFRLESSDVIVEENADVKILDSKNNEYVFQDTGNGVYVSNLEFQALKDVTYQLIINTTDGTQYVSTEELLPSEASIDNLYPELVNLGDDYGVQIFVDTNNNLGDAQFFRYEYDETYKLIAPYYTGMDSKLINVIEGFDGTIHYDVSIFPNPEMQEICYPTNYSGIILANKDVVTGDQIVSFPIRFTSHNNYSVFKNRYSILVRQYVQSANAYNFYRILKELQGDDSVLLDNQPGFIQGNISSTTNENKKVIGYFDVSTVDSKRIFFNYKDIGIDIPPYIIDCDAQTFDKSETDDDDNQSLQLYNYLSSQYTVYDHPDDSTIYTVAKRNCMDCSVFGTSIKPEFWED</sequence>
<dbReference type="Pfam" id="PF14054">
    <property type="entry name" value="DUF4249"/>
    <property type="match status" value="1"/>
</dbReference>
<dbReference type="Proteomes" id="UP000016160">
    <property type="component" value="Chromosome"/>
</dbReference>
<keyword evidence="2" id="KW-1185">Reference proteome</keyword>
<accession>T2KKC0</accession>
<evidence type="ECO:0000313" key="2">
    <source>
        <dbReference type="Proteomes" id="UP000016160"/>
    </source>
</evidence>
<dbReference type="AlphaFoldDB" id="T2KKC0"/>
<protein>
    <recommendedName>
        <fullName evidence="3">DUF4249 domain-containing protein</fullName>
    </recommendedName>
</protein>
<dbReference type="HOGENOM" id="CLU_056928_1_0_10"/>
<dbReference type="PATRIC" id="fig|1347342.6.peg.1616"/>
<evidence type="ECO:0008006" key="3">
    <source>
        <dbReference type="Google" id="ProtNLM"/>
    </source>
</evidence>
<gene>
    <name evidence="1" type="ORF">BN863_16100</name>
</gene>
<dbReference type="EMBL" id="HG315671">
    <property type="protein sequence ID" value="CDF79322.1"/>
    <property type="molecule type" value="Genomic_DNA"/>
</dbReference>
<dbReference type="InterPro" id="IPR025345">
    <property type="entry name" value="DUF4249"/>
</dbReference>
<evidence type="ECO:0000313" key="1">
    <source>
        <dbReference type="EMBL" id="CDF79322.1"/>
    </source>
</evidence>
<proteinExistence type="predicted"/>